<evidence type="ECO:0000259" key="4">
    <source>
        <dbReference type="SMART" id="SM00893"/>
    </source>
</evidence>
<dbReference type="InterPro" id="IPR033948">
    <property type="entry name" value="ETF_beta_N"/>
</dbReference>
<dbReference type="AlphaFoldDB" id="A0A381U4D0"/>
<evidence type="ECO:0000256" key="3">
    <source>
        <dbReference type="ARBA" id="ARBA00022982"/>
    </source>
</evidence>
<evidence type="ECO:0000313" key="5">
    <source>
        <dbReference type="EMBL" id="SVA22157.1"/>
    </source>
</evidence>
<dbReference type="InterPro" id="IPR014729">
    <property type="entry name" value="Rossmann-like_a/b/a_fold"/>
</dbReference>
<dbReference type="InterPro" id="IPR000049">
    <property type="entry name" value="ET-Flavoprotein_bsu_CS"/>
</dbReference>
<keyword evidence="3" id="KW-0249">Electron transport</keyword>
<dbReference type="InterPro" id="IPR012255">
    <property type="entry name" value="ETF_b"/>
</dbReference>
<dbReference type="Gene3D" id="3.40.50.620">
    <property type="entry name" value="HUPs"/>
    <property type="match status" value="1"/>
</dbReference>
<dbReference type="CDD" id="cd01714">
    <property type="entry name" value="ETF_beta"/>
    <property type="match status" value="1"/>
</dbReference>
<dbReference type="GO" id="GO:0009055">
    <property type="term" value="F:electron transfer activity"/>
    <property type="evidence" value="ECO:0007669"/>
    <property type="project" value="InterPro"/>
</dbReference>
<dbReference type="Pfam" id="PF01012">
    <property type="entry name" value="ETF"/>
    <property type="match status" value="1"/>
</dbReference>
<dbReference type="PIRSF" id="PIRSF000090">
    <property type="entry name" value="Beta-ETF"/>
    <property type="match status" value="1"/>
</dbReference>
<dbReference type="InterPro" id="IPR014730">
    <property type="entry name" value="ETF_a/b_N"/>
</dbReference>
<organism evidence="5">
    <name type="scientific">marine metagenome</name>
    <dbReference type="NCBI Taxonomy" id="408172"/>
    <lineage>
        <taxon>unclassified sequences</taxon>
        <taxon>metagenomes</taxon>
        <taxon>ecological metagenomes</taxon>
    </lineage>
</organism>
<sequence>MKIIVCIKQVITREWLVRADEAQTWIRDQDASFEMNEPDAYALEAALRLKEQHGGEIIVCSAGPVRARQVILEALARGADRGIHIVSGDIPKAGAEVVAEALANAIREEPFDLVLTGLQSNDQGFAQTGVILATRLGIPHATIIMDVQFDEGKLRVKRELEGGLFQWVALPVPALLTIQSGINQLRYATLKGIVAAKKKPIRTVDREMPGTFGHEIVKIYTPEKSKQTHFVDGTPASAAVEL</sequence>
<dbReference type="PANTHER" id="PTHR21294:SF8">
    <property type="entry name" value="ELECTRON TRANSFER FLAVOPROTEIN SUBUNIT BETA"/>
    <property type="match status" value="1"/>
</dbReference>
<evidence type="ECO:0000256" key="1">
    <source>
        <dbReference type="ARBA" id="ARBA00007557"/>
    </source>
</evidence>
<dbReference type="PANTHER" id="PTHR21294">
    <property type="entry name" value="ELECTRON TRANSFER FLAVOPROTEIN BETA-SUBUNIT"/>
    <property type="match status" value="1"/>
</dbReference>
<reference evidence="5" key="1">
    <citation type="submission" date="2018-05" db="EMBL/GenBank/DDBJ databases">
        <authorList>
            <person name="Lanie J.A."/>
            <person name="Ng W.-L."/>
            <person name="Kazmierczak K.M."/>
            <person name="Andrzejewski T.M."/>
            <person name="Davidsen T.M."/>
            <person name="Wayne K.J."/>
            <person name="Tettelin H."/>
            <person name="Glass J.I."/>
            <person name="Rusch D."/>
            <person name="Podicherti R."/>
            <person name="Tsui H.-C.T."/>
            <person name="Winkler M.E."/>
        </authorList>
    </citation>
    <scope>NUCLEOTIDE SEQUENCE</scope>
</reference>
<dbReference type="SUPFAM" id="SSF52402">
    <property type="entry name" value="Adenine nucleotide alpha hydrolases-like"/>
    <property type="match status" value="1"/>
</dbReference>
<protein>
    <recommendedName>
        <fullName evidence="4">Electron transfer flavoprotein alpha/beta-subunit N-terminal domain-containing protein</fullName>
    </recommendedName>
</protein>
<dbReference type="PROSITE" id="PS01065">
    <property type="entry name" value="ETF_BETA"/>
    <property type="match status" value="1"/>
</dbReference>
<name>A0A381U4D0_9ZZZZ</name>
<dbReference type="EMBL" id="UINC01005572">
    <property type="protein sequence ID" value="SVA22157.1"/>
    <property type="molecule type" value="Genomic_DNA"/>
</dbReference>
<comment type="similarity">
    <text evidence="1">Belongs to the ETF beta-subunit/FixA family.</text>
</comment>
<feature type="domain" description="Electron transfer flavoprotein alpha/beta-subunit N-terminal" evidence="4">
    <location>
        <begin position="23"/>
        <end position="207"/>
    </location>
</feature>
<accession>A0A381U4D0</accession>
<proteinExistence type="inferred from homology"/>
<evidence type="ECO:0000256" key="2">
    <source>
        <dbReference type="ARBA" id="ARBA00022448"/>
    </source>
</evidence>
<feature type="non-terminal residue" evidence="5">
    <location>
        <position position="242"/>
    </location>
</feature>
<gene>
    <name evidence="5" type="ORF">METZ01_LOCUS75011</name>
</gene>
<keyword evidence="2" id="KW-0813">Transport</keyword>
<dbReference type="SMART" id="SM00893">
    <property type="entry name" value="ETF"/>
    <property type="match status" value="1"/>
</dbReference>